<name>A0ACA9S0D8_9GLOM</name>
<evidence type="ECO:0000313" key="2">
    <source>
        <dbReference type="Proteomes" id="UP000789920"/>
    </source>
</evidence>
<keyword evidence="2" id="KW-1185">Reference proteome</keyword>
<sequence length="60" mass="7195">MERLGNHKVLPIRNRENLEKLFSAKRAFWKEFRRDEISAINFWLVDKKEVIVVTLNLPEG</sequence>
<feature type="non-terminal residue" evidence="1">
    <location>
        <position position="60"/>
    </location>
</feature>
<organism evidence="1 2">
    <name type="scientific">Racocetra persica</name>
    <dbReference type="NCBI Taxonomy" id="160502"/>
    <lineage>
        <taxon>Eukaryota</taxon>
        <taxon>Fungi</taxon>
        <taxon>Fungi incertae sedis</taxon>
        <taxon>Mucoromycota</taxon>
        <taxon>Glomeromycotina</taxon>
        <taxon>Glomeromycetes</taxon>
        <taxon>Diversisporales</taxon>
        <taxon>Gigasporaceae</taxon>
        <taxon>Racocetra</taxon>
    </lineage>
</organism>
<evidence type="ECO:0000313" key="1">
    <source>
        <dbReference type="EMBL" id="CAG8820741.1"/>
    </source>
</evidence>
<comment type="caution">
    <text evidence="1">The sequence shown here is derived from an EMBL/GenBank/DDBJ whole genome shotgun (WGS) entry which is preliminary data.</text>
</comment>
<reference evidence="1" key="1">
    <citation type="submission" date="2021-06" db="EMBL/GenBank/DDBJ databases">
        <authorList>
            <person name="Kallberg Y."/>
            <person name="Tangrot J."/>
            <person name="Rosling A."/>
        </authorList>
    </citation>
    <scope>NUCLEOTIDE SEQUENCE</scope>
    <source>
        <strain evidence="1">MA461A</strain>
    </source>
</reference>
<accession>A0ACA9S0D8</accession>
<dbReference type="EMBL" id="CAJVQC010084024">
    <property type="protein sequence ID" value="CAG8820741.1"/>
    <property type="molecule type" value="Genomic_DNA"/>
</dbReference>
<proteinExistence type="predicted"/>
<protein>
    <submittedName>
        <fullName evidence="1">19534_t:CDS:1</fullName>
    </submittedName>
</protein>
<gene>
    <name evidence="1" type="ORF">RPERSI_LOCUS25413</name>
</gene>
<dbReference type="Proteomes" id="UP000789920">
    <property type="component" value="Unassembled WGS sequence"/>
</dbReference>